<reference evidence="1" key="1">
    <citation type="submission" date="2023-04" db="EMBL/GenBank/DDBJ databases">
        <title>Candida boidinii NBRC 1967.</title>
        <authorList>
            <person name="Ichikawa N."/>
            <person name="Sato H."/>
            <person name="Tonouchi N."/>
        </authorList>
    </citation>
    <scope>NUCLEOTIDE SEQUENCE</scope>
    <source>
        <strain evidence="1">NBRC 1967</strain>
    </source>
</reference>
<sequence length="517" mass="58987">MSSSSTRRLALINNQLRTMATSAPISTESQEVEFHVKGTSRIVSLNRPSKLNALNTSMCKEITPRLIEYSKSNSNNLIILKSNSEKAFCSGGDVIQCAKYNLNKEPLKSVEFFENEYNLNYLLSIYNKPIVSLVNGIVMGGGVGLSVHTPFRIVSETTRFAMPESNIGFFSDVGTSFWLPKLDGNLGYYLALTGDELNSYDCLIAGFGTHYIPTNKYEELIERLSSLSLQNLSIDRRNDLFDNKDEFYSIVNDSIEEFTEQIPSNHKFKFNNDELNIIEECFNPIKNKKVINIIDSLLENGSDFALKIAKDLNSKSQISLELTYQLLQKNSKNSIHSSLTNELKLASKMMVNYKQNDFNEFISTNLINRKETIANNLKPKASFSELSKIPESLIEDLISTDVYNPDESSFENLKTEEIIEVLDKLKIDNFTSDDLSLRKDFNSYPYNNGLPTQSEIENYIKGNDSSNRKYSVTKDEAIKYFDMKYKNKNGVYFKVNQTLNRKCKPSEYGEDYLEWIE</sequence>
<dbReference type="EMBL" id="BSXV01001096">
    <property type="protein sequence ID" value="GME91744.1"/>
    <property type="molecule type" value="Genomic_DNA"/>
</dbReference>
<gene>
    <name evidence="1" type="ORF">Cboi01_000242800</name>
</gene>
<organism evidence="1 2">
    <name type="scientific">Candida boidinii</name>
    <name type="common">Yeast</name>
    <dbReference type="NCBI Taxonomy" id="5477"/>
    <lineage>
        <taxon>Eukaryota</taxon>
        <taxon>Fungi</taxon>
        <taxon>Dikarya</taxon>
        <taxon>Ascomycota</taxon>
        <taxon>Saccharomycotina</taxon>
        <taxon>Pichiomycetes</taxon>
        <taxon>Pichiales</taxon>
        <taxon>Pichiaceae</taxon>
        <taxon>Ogataea</taxon>
        <taxon>Ogataea/Candida clade</taxon>
    </lineage>
</organism>
<name>A0ACB5TNV8_CANBO</name>
<evidence type="ECO:0000313" key="2">
    <source>
        <dbReference type="Proteomes" id="UP001165101"/>
    </source>
</evidence>
<dbReference type="Proteomes" id="UP001165101">
    <property type="component" value="Unassembled WGS sequence"/>
</dbReference>
<protein>
    <submittedName>
        <fullName evidence="1">Unnamed protein product</fullName>
    </submittedName>
</protein>
<evidence type="ECO:0000313" key="1">
    <source>
        <dbReference type="EMBL" id="GME91744.1"/>
    </source>
</evidence>
<comment type="caution">
    <text evidence="1">The sequence shown here is derived from an EMBL/GenBank/DDBJ whole genome shotgun (WGS) entry which is preliminary data.</text>
</comment>
<keyword evidence="2" id="KW-1185">Reference proteome</keyword>
<accession>A0ACB5TNV8</accession>
<proteinExistence type="predicted"/>